<dbReference type="PROSITE" id="PS50005">
    <property type="entry name" value="TPR"/>
    <property type="match status" value="1"/>
</dbReference>
<protein>
    <submittedName>
        <fullName evidence="1">Uncharacterized protein</fullName>
    </submittedName>
</protein>
<organism evidence="1">
    <name type="scientific">marine metagenome</name>
    <dbReference type="NCBI Taxonomy" id="408172"/>
    <lineage>
        <taxon>unclassified sequences</taxon>
        <taxon>metagenomes</taxon>
        <taxon>ecological metagenomes</taxon>
    </lineage>
</organism>
<name>A0A381R146_9ZZZZ</name>
<dbReference type="PANTHER" id="PTHR39328:SF1">
    <property type="entry name" value="BLL2871 PROTEIN"/>
    <property type="match status" value="1"/>
</dbReference>
<dbReference type="SMART" id="SM00028">
    <property type="entry name" value="TPR"/>
    <property type="match status" value="1"/>
</dbReference>
<accession>A0A381R146</accession>
<sequence>VTTLVYSQERPVHTYSIVAIDEESGQMGGAVQSHWFSVGSLVLWAEPGVGIVATQSFVRPEYGPELLKKFSREVSPQLALNMLLKKDPEQNVRQIGAVDIKGRSVTFTGKDCIAYASGIQGDGYAIQANIMANPGVPEAMEKAYLSTEGSLADKLYAALVAAENIGGDLRGKQSAAMLVVPLEKVDNLLSSKIYDIRVDDSSDPLSDLDRLMRIQKAYIFANEGDVLAAEGKLQEALDAYNKASELYPENVELLFWGAVILCTDDKFDIAKPMFEKIFKADPDLREMIPRLENHPMFPLSKDMVKKILDITQKKVNNKSLGEILNNFKQVSGIGYTDMTNADIRSLKNHHIYKDLDYSDAWTYPEEESYIKYINRIVSVKNPFKKGEPMNADMQGYALNEKGERYTLPFRDLDTGITTNEYRMAFPADYLKSLGMTDSDLSRMIEKPHEFLKYLQAKNTSQNKGRYK</sequence>
<feature type="non-terminal residue" evidence="1">
    <location>
        <position position="1"/>
    </location>
</feature>
<dbReference type="InterPro" id="IPR011990">
    <property type="entry name" value="TPR-like_helical_dom_sf"/>
</dbReference>
<dbReference type="Gene3D" id="3.60.20.10">
    <property type="entry name" value="Glutamine Phosphoribosylpyrophosphate, subunit 1, domain 1"/>
    <property type="match status" value="1"/>
</dbReference>
<reference evidence="1" key="1">
    <citation type="submission" date="2018-05" db="EMBL/GenBank/DDBJ databases">
        <authorList>
            <person name="Lanie J.A."/>
            <person name="Ng W.-L."/>
            <person name="Kazmierczak K.M."/>
            <person name="Andrzejewski T.M."/>
            <person name="Davidsen T.M."/>
            <person name="Wayne K.J."/>
            <person name="Tettelin H."/>
            <person name="Glass J.I."/>
            <person name="Rusch D."/>
            <person name="Podicherti R."/>
            <person name="Tsui H.-C.T."/>
            <person name="Winkler M.E."/>
        </authorList>
    </citation>
    <scope>NUCLEOTIDE SEQUENCE</scope>
</reference>
<gene>
    <name evidence="1" type="ORF">METZ01_LOCUS37443</name>
</gene>
<dbReference type="AlphaFoldDB" id="A0A381R146"/>
<dbReference type="InterPro" id="IPR029055">
    <property type="entry name" value="Ntn_hydrolases_N"/>
</dbReference>
<dbReference type="PANTHER" id="PTHR39328">
    <property type="entry name" value="BLL2871 PROTEIN"/>
    <property type="match status" value="1"/>
</dbReference>
<dbReference type="SUPFAM" id="SSF48452">
    <property type="entry name" value="TPR-like"/>
    <property type="match status" value="1"/>
</dbReference>
<proteinExistence type="predicted"/>
<dbReference type="Pfam" id="PF06267">
    <property type="entry name" value="DUF1028"/>
    <property type="match status" value="1"/>
</dbReference>
<dbReference type="InterPro" id="IPR010430">
    <property type="entry name" value="DUF1028"/>
</dbReference>
<dbReference type="InterPro" id="IPR019734">
    <property type="entry name" value="TPR_rpt"/>
</dbReference>
<dbReference type="SUPFAM" id="SSF56235">
    <property type="entry name" value="N-terminal nucleophile aminohydrolases (Ntn hydrolases)"/>
    <property type="match status" value="1"/>
</dbReference>
<dbReference type="EMBL" id="UINC01001597">
    <property type="protein sequence ID" value="SUZ84589.1"/>
    <property type="molecule type" value="Genomic_DNA"/>
</dbReference>
<evidence type="ECO:0000313" key="1">
    <source>
        <dbReference type="EMBL" id="SUZ84589.1"/>
    </source>
</evidence>